<reference evidence="1 2" key="1">
    <citation type="submission" date="2016-07" db="EMBL/GenBank/DDBJ databases">
        <title>Pervasive Adenine N6-methylation of Active Genes in Fungi.</title>
        <authorList>
            <consortium name="DOE Joint Genome Institute"/>
            <person name="Mondo S.J."/>
            <person name="Dannebaum R.O."/>
            <person name="Kuo R.C."/>
            <person name="Labutti K."/>
            <person name="Haridas S."/>
            <person name="Kuo A."/>
            <person name="Salamov A."/>
            <person name="Ahrendt S.R."/>
            <person name="Lipzen A."/>
            <person name="Sullivan W."/>
            <person name="Andreopoulos W.B."/>
            <person name="Clum A."/>
            <person name="Lindquist E."/>
            <person name="Daum C."/>
            <person name="Ramamoorthy G.K."/>
            <person name="Gryganskyi A."/>
            <person name="Culley D."/>
            <person name="Magnuson J.K."/>
            <person name="James T.Y."/>
            <person name="O'Malley M.A."/>
            <person name="Stajich J.E."/>
            <person name="Spatafora J.W."/>
            <person name="Visel A."/>
            <person name="Grigoriev I.V."/>
        </authorList>
    </citation>
    <scope>NUCLEOTIDE SEQUENCE [LARGE SCALE GENOMIC DNA]</scope>
    <source>
        <strain evidence="1 2">JEL800</strain>
    </source>
</reference>
<evidence type="ECO:0000313" key="2">
    <source>
        <dbReference type="Proteomes" id="UP000193642"/>
    </source>
</evidence>
<keyword evidence="2" id="KW-1185">Reference proteome</keyword>
<evidence type="ECO:0000313" key="1">
    <source>
        <dbReference type="EMBL" id="ORY53591.1"/>
    </source>
</evidence>
<comment type="caution">
    <text evidence="1">The sequence shown here is derived from an EMBL/GenBank/DDBJ whole genome shotgun (WGS) entry which is preliminary data.</text>
</comment>
<protein>
    <submittedName>
        <fullName evidence="1">Uncharacterized protein</fullName>
    </submittedName>
</protein>
<feature type="non-terminal residue" evidence="1">
    <location>
        <position position="1"/>
    </location>
</feature>
<name>A0A1Y2D2R7_9FUNG</name>
<dbReference type="AlphaFoldDB" id="A0A1Y2D2R7"/>
<proteinExistence type="predicted"/>
<dbReference type="Proteomes" id="UP000193642">
    <property type="component" value="Unassembled WGS sequence"/>
</dbReference>
<sequence length="60" mass="7079">TTQKSETRKRESKRMRQTKDKLIGFATRFQLNVIRFSMYTTAMNMTTWSADIETATRNTV</sequence>
<organism evidence="1 2">
    <name type="scientific">Rhizoclosmatium globosum</name>
    <dbReference type="NCBI Taxonomy" id="329046"/>
    <lineage>
        <taxon>Eukaryota</taxon>
        <taxon>Fungi</taxon>
        <taxon>Fungi incertae sedis</taxon>
        <taxon>Chytridiomycota</taxon>
        <taxon>Chytridiomycota incertae sedis</taxon>
        <taxon>Chytridiomycetes</taxon>
        <taxon>Chytridiales</taxon>
        <taxon>Chytriomycetaceae</taxon>
        <taxon>Rhizoclosmatium</taxon>
    </lineage>
</organism>
<gene>
    <name evidence="1" type="ORF">BCR33DRAFT_710986</name>
</gene>
<accession>A0A1Y2D2R7</accession>
<dbReference type="EMBL" id="MCGO01000001">
    <property type="protein sequence ID" value="ORY53591.1"/>
    <property type="molecule type" value="Genomic_DNA"/>
</dbReference>